<feature type="region of interest" description="Disordered" evidence="1">
    <location>
        <begin position="1"/>
        <end position="24"/>
    </location>
</feature>
<name>A0A2K2D848_BRADI</name>
<keyword evidence="2" id="KW-0812">Transmembrane</keyword>
<organism evidence="4">
    <name type="scientific">Brachypodium distachyon</name>
    <name type="common">Purple false brome</name>
    <name type="synonym">Trachynia distachya</name>
    <dbReference type="NCBI Taxonomy" id="15368"/>
    <lineage>
        <taxon>Eukaryota</taxon>
        <taxon>Viridiplantae</taxon>
        <taxon>Streptophyta</taxon>
        <taxon>Embryophyta</taxon>
        <taxon>Tracheophyta</taxon>
        <taxon>Spermatophyta</taxon>
        <taxon>Magnoliopsida</taxon>
        <taxon>Liliopsida</taxon>
        <taxon>Poales</taxon>
        <taxon>Poaceae</taxon>
        <taxon>BOP clade</taxon>
        <taxon>Pooideae</taxon>
        <taxon>Stipodae</taxon>
        <taxon>Brachypodieae</taxon>
        <taxon>Brachypodium</taxon>
    </lineage>
</organism>
<gene>
    <name evidence="4" type="ORF">BRADI_2g12395v3</name>
</gene>
<evidence type="ECO:0000313" key="4">
    <source>
        <dbReference type="EMBL" id="PNT70457.1"/>
    </source>
</evidence>
<dbReference type="Gramene" id="PNT70457">
    <property type="protein sequence ID" value="PNT70457"/>
    <property type="gene ID" value="BRADI_2g12395v3"/>
</dbReference>
<dbReference type="OrthoDB" id="696041at2759"/>
<dbReference type="PANTHER" id="PTHR33120:SF57">
    <property type="entry name" value="PIR2-LIKE HELICAL DOMAIN-CONTAINING PROTEIN"/>
    <property type="match status" value="1"/>
</dbReference>
<feature type="domain" description="PIR2-like helical" evidence="3">
    <location>
        <begin position="37"/>
        <end position="164"/>
    </location>
</feature>
<evidence type="ECO:0000313" key="6">
    <source>
        <dbReference type="Proteomes" id="UP000008810"/>
    </source>
</evidence>
<feature type="transmembrane region" description="Helical" evidence="2">
    <location>
        <begin position="139"/>
        <end position="162"/>
    </location>
</feature>
<keyword evidence="2" id="KW-1133">Transmembrane helix</keyword>
<reference evidence="5" key="3">
    <citation type="submission" date="2018-08" db="UniProtKB">
        <authorList>
            <consortium name="EnsemblPlants"/>
        </authorList>
    </citation>
    <scope>IDENTIFICATION</scope>
    <source>
        <strain evidence="5">cv. Bd21</strain>
    </source>
</reference>
<reference evidence="4 5" key="1">
    <citation type="journal article" date="2010" name="Nature">
        <title>Genome sequencing and analysis of the model grass Brachypodium distachyon.</title>
        <authorList>
            <consortium name="International Brachypodium Initiative"/>
        </authorList>
    </citation>
    <scope>NUCLEOTIDE SEQUENCE [LARGE SCALE GENOMIC DNA]</scope>
    <source>
        <strain evidence="4 5">Bd21</strain>
    </source>
</reference>
<dbReference type="EMBL" id="CM000881">
    <property type="protein sequence ID" value="PNT70457.1"/>
    <property type="molecule type" value="Genomic_DNA"/>
</dbReference>
<dbReference type="Pfam" id="PF20235">
    <property type="entry name" value="PIR2-like_helical"/>
    <property type="match status" value="1"/>
</dbReference>
<evidence type="ECO:0000256" key="1">
    <source>
        <dbReference type="SAM" id="MobiDB-lite"/>
    </source>
</evidence>
<dbReference type="InParanoid" id="A0A2K2D848"/>
<dbReference type="InterPro" id="IPR046527">
    <property type="entry name" value="PIR2-like_helical"/>
</dbReference>
<dbReference type="Proteomes" id="UP000008810">
    <property type="component" value="Chromosome 2"/>
</dbReference>
<evidence type="ECO:0000259" key="3">
    <source>
        <dbReference type="Pfam" id="PF20235"/>
    </source>
</evidence>
<protein>
    <recommendedName>
        <fullName evidence="3">PIR2-like helical domain-containing protein</fullName>
    </recommendedName>
</protein>
<accession>A0A2K2D848</accession>
<evidence type="ECO:0000313" key="5">
    <source>
        <dbReference type="EnsemblPlants" id="PNT70457"/>
    </source>
</evidence>
<proteinExistence type="predicted"/>
<dbReference type="PANTHER" id="PTHR33120">
    <property type="entry name" value="EXPRESSED PROTEIN-RELATED"/>
    <property type="match status" value="1"/>
</dbReference>
<sequence length="179" mass="19467">MVGESCRSSGGDSSKQLAKVCEGPERTARDRTSLLDLIHGFYKAAPVRLPLQEMPELKGGLCFGFMDPVSNIIVNTVSYRHPPTGIGARKRKRRERSAKAWRKAILSRIVTDISNVSSSGPEPTLLPTVSIAVRSLQSLVAFLVCNFCYLFTATALEYLLLAKGQGRPAHRRAADPAGP</sequence>
<feature type="compositionally biased region" description="Polar residues" evidence="1">
    <location>
        <begin position="1"/>
        <end position="16"/>
    </location>
</feature>
<keyword evidence="2" id="KW-0472">Membrane</keyword>
<dbReference type="EnsemblPlants" id="PNT70457">
    <property type="protein sequence ID" value="PNT70457"/>
    <property type="gene ID" value="BRADI_2g12395v3"/>
</dbReference>
<evidence type="ECO:0000256" key="2">
    <source>
        <dbReference type="SAM" id="Phobius"/>
    </source>
</evidence>
<reference evidence="4" key="2">
    <citation type="submission" date="2017-06" db="EMBL/GenBank/DDBJ databases">
        <title>WGS assembly of Brachypodium distachyon.</title>
        <authorList>
            <consortium name="The International Brachypodium Initiative"/>
            <person name="Lucas S."/>
            <person name="Harmon-Smith M."/>
            <person name="Lail K."/>
            <person name="Tice H."/>
            <person name="Grimwood J."/>
            <person name="Bruce D."/>
            <person name="Barry K."/>
            <person name="Shu S."/>
            <person name="Lindquist E."/>
            <person name="Wang M."/>
            <person name="Pitluck S."/>
            <person name="Vogel J.P."/>
            <person name="Garvin D.F."/>
            <person name="Mockler T.C."/>
            <person name="Schmutz J."/>
            <person name="Rokhsar D."/>
            <person name="Bevan M.W."/>
        </authorList>
    </citation>
    <scope>NUCLEOTIDE SEQUENCE</scope>
    <source>
        <strain evidence="4">Bd21</strain>
    </source>
</reference>
<dbReference type="FunCoup" id="A0A2K2D848">
    <property type="interactions" value="220"/>
</dbReference>
<dbReference type="AlphaFoldDB" id="A0A2K2D848"/>
<keyword evidence="6" id="KW-1185">Reference proteome</keyword>